<name>A0ABD2P7I7_9CUCU</name>
<evidence type="ECO:0000256" key="11">
    <source>
        <dbReference type="ARBA" id="ARBA00033378"/>
    </source>
</evidence>
<evidence type="ECO:0000313" key="16">
    <source>
        <dbReference type="EMBL" id="KAL3286903.1"/>
    </source>
</evidence>
<evidence type="ECO:0000256" key="8">
    <source>
        <dbReference type="ARBA" id="ARBA00023128"/>
    </source>
</evidence>
<keyword evidence="9" id="KW-0539">Nucleus</keyword>
<keyword evidence="17" id="KW-1185">Reference proteome</keyword>
<feature type="region of interest" description="Disordered" evidence="14">
    <location>
        <begin position="240"/>
        <end position="289"/>
    </location>
</feature>
<dbReference type="PANTHER" id="PTHR13453:SF1">
    <property type="entry name" value="KAT8 REGULATORY NSL COMPLEX SUBUNIT 2"/>
    <property type="match status" value="1"/>
</dbReference>
<keyword evidence="6" id="KW-0832">Ubl conjugation</keyword>
<keyword evidence="4" id="KW-1017">Isopeptide bond</keyword>
<dbReference type="AlphaFoldDB" id="A0ABD2P7I7"/>
<evidence type="ECO:0000256" key="7">
    <source>
        <dbReference type="ARBA" id="ARBA00022853"/>
    </source>
</evidence>
<evidence type="ECO:0000256" key="12">
    <source>
        <dbReference type="ARBA" id="ARBA00093359"/>
    </source>
</evidence>
<keyword evidence="5" id="KW-0597">Phosphoprotein</keyword>
<gene>
    <name evidence="16" type="ORF">HHI36_001389</name>
</gene>
<evidence type="ECO:0000256" key="3">
    <source>
        <dbReference type="ARBA" id="ARBA00015508"/>
    </source>
</evidence>
<dbReference type="Proteomes" id="UP001516400">
    <property type="component" value="Unassembled WGS sequence"/>
</dbReference>
<comment type="function">
    <text evidence="12">Non-catalytic component of the NSL histone acetyltransferase complex, a multiprotein complex that mediates histone H4 acetylation at 'Lys-5'- and 'Lys-8' (H4K5ac and H4K8ac) at transcription start sites and promotes transcription initiation. Required for NSL complex stability and for transcription of intraciliary transport genes in both ciliated and non-ciliated cells by regulating histone H4 acetylation at 'Lys-5'- and 'Lys-12' (H4K5ac and H4K12ac). This is necessary for cilium assembly in ciliated cells and for organization of the microtubule cytoskeleton in non-ciliated cells. Required within the NSL complex to maintain nuclear architecture stability by promoting KAT8-mediated acetylation of lamin LMNA.</text>
</comment>
<dbReference type="GO" id="GO:0005634">
    <property type="term" value="C:nucleus"/>
    <property type="evidence" value="ECO:0007669"/>
    <property type="project" value="UniProtKB-SubCell"/>
</dbReference>
<evidence type="ECO:0000313" key="17">
    <source>
        <dbReference type="Proteomes" id="UP001516400"/>
    </source>
</evidence>
<feature type="domain" description="KANL2-like probable zinc-finger" evidence="15">
    <location>
        <begin position="17"/>
        <end position="73"/>
    </location>
</feature>
<evidence type="ECO:0000256" key="1">
    <source>
        <dbReference type="ARBA" id="ARBA00004123"/>
    </source>
</evidence>
<evidence type="ECO:0000256" key="5">
    <source>
        <dbReference type="ARBA" id="ARBA00022553"/>
    </source>
</evidence>
<evidence type="ECO:0000256" key="9">
    <source>
        <dbReference type="ARBA" id="ARBA00023242"/>
    </source>
</evidence>
<evidence type="ECO:0000256" key="2">
    <source>
        <dbReference type="ARBA" id="ARBA00004173"/>
    </source>
</evidence>
<feature type="compositionally biased region" description="Acidic residues" evidence="14">
    <location>
        <begin position="255"/>
        <end position="266"/>
    </location>
</feature>
<dbReference type="InterPro" id="IPR025927">
    <property type="entry name" value="Znf_KANL2-like"/>
</dbReference>
<dbReference type="EMBL" id="JABFTP020000185">
    <property type="protein sequence ID" value="KAL3286903.1"/>
    <property type="molecule type" value="Genomic_DNA"/>
</dbReference>
<comment type="caution">
    <text evidence="16">The sequence shown here is derived from an EMBL/GenBank/DDBJ whole genome shotgun (WGS) entry which is preliminary data.</text>
</comment>
<keyword evidence="8" id="KW-0496">Mitochondrion</keyword>
<evidence type="ECO:0000256" key="13">
    <source>
        <dbReference type="ARBA" id="ARBA00093543"/>
    </source>
</evidence>
<sequence>MLQKPHNYTKCLFTEGGVKCGERTLPLARHCRKHILEDPNQVLFRSCGRVRADVECNTPVEAIFDDMTCKLHADIPTIKSYNQIRKDSESDYEDPAGTLASSLLDQSHLHLSSIVNIKSELSEFTSEVPKMESVPSMLFEDSANDTNEEDMDNLDSFQECLKHKLDKKEILENEEVMKPSFNLNEEQQEYNDIKFDHNKLNEELETQHKIEKNFSTSENSELENIESHNLIISQVLDDQLSKSDNDKTSGIDSPMEVDDGQLDESTDTASETMNETKKEVTLKDGLPSI</sequence>
<evidence type="ECO:0000256" key="6">
    <source>
        <dbReference type="ARBA" id="ARBA00022843"/>
    </source>
</evidence>
<evidence type="ECO:0000259" key="15">
    <source>
        <dbReference type="Pfam" id="PF13891"/>
    </source>
</evidence>
<evidence type="ECO:0000256" key="10">
    <source>
        <dbReference type="ARBA" id="ARBA00032947"/>
    </source>
</evidence>
<organism evidence="16 17">
    <name type="scientific">Cryptolaemus montrouzieri</name>
    <dbReference type="NCBI Taxonomy" id="559131"/>
    <lineage>
        <taxon>Eukaryota</taxon>
        <taxon>Metazoa</taxon>
        <taxon>Ecdysozoa</taxon>
        <taxon>Arthropoda</taxon>
        <taxon>Hexapoda</taxon>
        <taxon>Insecta</taxon>
        <taxon>Pterygota</taxon>
        <taxon>Neoptera</taxon>
        <taxon>Endopterygota</taxon>
        <taxon>Coleoptera</taxon>
        <taxon>Polyphaga</taxon>
        <taxon>Cucujiformia</taxon>
        <taxon>Coccinelloidea</taxon>
        <taxon>Coccinellidae</taxon>
        <taxon>Scymninae</taxon>
        <taxon>Scymnini</taxon>
        <taxon>Cryptolaemus</taxon>
    </lineage>
</organism>
<dbReference type="GO" id="GO:0005739">
    <property type="term" value="C:mitochondrion"/>
    <property type="evidence" value="ECO:0007669"/>
    <property type="project" value="UniProtKB-SubCell"/>
</dbReference>
<accession>A0ABD2P7I7</accession>
<reference evidence="16 17" key="1">
    <citation type="journal article" date="2021" name="BMC Biol.">
        <title>Horizontally acquired antibacterial genes associated with adaptive radiation of ladybird beetles.</title>
        <authorList>
            <person name="Li H.S."/>
            <person name="Tang X.F."/>
            <person name="Huang Y.H."/>
            <person name="Xu Z.Y."/>
            <person name="Chen M.L."/>
            <person name="Du X.Y."/>
            <person name="Qiu B.Y."/>
            <person name="Chen P.T."/>
            <person name="Zhang W."/>
            <person name="Slipinski A."/>
            <person name="Escalona H.E."/>
            <person name="Waterhouse R.M."/>
            <person name="Zwick A."/>
            <person name="Pang H."/>
        </authorList>
    </citation>
    <scope>NUCLEOTIDE SEQUENCE [LARGE SCALE GENOMIC DNA]</scope>
    <source>
        <strain evidence="16">SYSU2018</strain>
    </source>
</reference>
<feature type="compositionally biased region" description="Basic and acidic residues" evidence="14">
    <location>
        <begin position="240"/>
        <end position="249"/>
    </location>
</feature>
<keyword evidence="7" id="KW-0156">Chromatin regulator</keyword>
<evidence type="ECO:0000256" key="14">
    <source>
        <dbReference type="SAM" id="MobiDB-lite"/>
    </source>
</evidence>
<dbReference type="Pfam" id="PF13891">
    <property type="entry name" value="zf-C3HC3H_KANSL2"/>
    <property type="match status" value="1"/>
</dbReference>
<dbReference type="InterPro" id="IPR026316">
    <property type="entry name" value="NSL2"/>
</dbReference>
<dbReference type="GO" id="GO:0006325">
    <property type="term" value="P:chromatin organization"/>
    <property type="evidence" value="ECO:0007669"/>
    <property type="project" value="UniProtKB-KW"/>
</dbReference>
<protein>
    <recommendedName>
        <fullName evidence="3">KAT8 regulatory NSL complex subunit 2</fullName>
    </recommendedName>
    <alternativeName>
        <fullName evidence="11">NSL complex protein NSL2</fullName>
    </alternativeName>
    <alternativeName>
        <fullName evidence="10">Non-specific lethal 2 homolog</fullName>
    </alternativeName>
</protein>
<dbReference type="PANTHER" id="PTHR13453">
    <property type="entry name" value="KAT8 REGULATORY NSL COMPLEX SUBUNIT 2"/>
    <property type="match status" value="1"/>
</dbReference>
<comment type="subunit">
    <text evidence="13">Component of the NSL complex at least composed of KAT8/MOF, KANSL1, KANSL2, KANSL3, MCRS1, PHF20, OGT1/OGT, WDR5 and HCFC1.</text>
</comment>
<comment type="subcellular location">
    <subcellularLocation>
        <location evidence="2">Mitochondrion</location>
    </subcellularLocation>
    <subcellularLocation>
        <location evidence="1">Nucleus</location>
    </subcellularLocation>
</comment>
<proteinExistence type="predicted"/>
<evidence type="ECO:0000256" key="4">
    <source>
        <dbReference type="ARBA" id="ARBA00022499"/>
    </source>
</evidence>